<accession>A0A1R3R7E9</accession>
<feature type="region of interest" description="Disordered" evidence="1">
    <location>
        <begin position="1"/>
        <end position="24"/>
    </location>
</feature>
<dbReference type="AlphaFoldDB" id="A0A1R3R7E9"/>
<gene>
    <name evidence="2" type="ORF">ASPCADRAFT_212025</name>
</gene>
<protein>
    <submittedName>
        <fullName evidence="2">Uncharacterized protein</fullName>
    </submittedName>
</protein>
<evidence type="ECO:0000256" key="1">
    <source>
        <dbReference type="SAM" id="MobiDB-lite"/>
    </source>
</evidence>
<sequence>MGSDTAFLQRGSRPNTWAIRSPTGLIRGPLSSRSKYTFSWSAPIPTRHENPTA</sequence>
<name>A0A1R3R7E9_ASPC5</name>
<reference evidence="3" key="1">
    <citation type="journal article" date="2017" name="Genome Biol.">
        <title>Comparative genomics reveals high biological diversity and specific adaptations in the industrially and medically important fungal genus Aspergillus.</title>
        <authorList>
            <person name="de Vries R.P."/>
            <person name="Riley R."/>
            <person name="Wiebenga A."/>
            <person name="Aguilar-Osorio G."/>
            <person name="Amillis S."/>
            <person name="Uchima C.A."/>
            <person name="Anderluh G."/>
            <person name="Asadollahi M."/>
            <person name="Askin M."/>
            <person name="Barry K."/>
            <person name="Battaglia E."/>
            <person name="Bayram O."/>
            <person name="Benocci T."/>
            <person name="Braus-Stromeyer S.A."/>
            <person name="Caldana C."/>
            <person name="Canovas D."/>
            <person name="Cerqueira G.C."/>
            <person name="Chen F."/>
            <person name="Chen W."/>
            <person name="Choi C."/>
            <person name="Clum A."/>
            <person name="Dos Santos R.A."/>
            <person name="Damasio A.R."/>
            <person name="Diallinas G."/>
            <person name="Emri T."/>
            <person name="Fekete E."/>
            <person name="Flipphi M."/>
            <person name="Freyberg S."/>
            <person name="Gallo A."/>
            <person name="Gournas C."/>
            <person name="Habgood R."/>
            <person name="Hainaut M."/>
            <person name="Harispe M.L."/>
            <person name="Henrissat B."/>
            <person name="Hilden K.S."/>
            <person name="Hope R."/>
            <person name="Hossain A."/>
            <person name="Karabika E."/>
            <person name="Karaffa L."/>
            <person name="Karanyi Z."/>
            <person name="Krasevec N."/>
            <person name="Kuo A."/>
            <person name="Kusch H."/>
            <person name="LaButti K."/>
            <person name="Lagendijk E.L."/>
            <person name="Lapidus A."/>
            <person name="Levasseur A."/>
            <person name="Lindquist E."/>
            <person name="Lipzen A."/>
            <person name="Logrieco A.F."/>
            <person name="MacCabe A."/>
            <person name="Maekelae M.R."/>
            <person name="Malavazi I."/>
            <person name="Melin P."/>
            <person name="Meyer V."/>
            <person name="Mielnichuk N."/>
            <person name="Miskei M."/>
            <person name="Molnar A.P."/>
            <person name="Mule G."/>
            <person name="Ngan C.Y."/>
            <person name="Orejas M."/>
            <person name="Orosz E."/>
            <person name="Ouedraogo J.P."/>
            <person name="Overkamp K.M."/>
            <person name="Park H.-S."/>
            <person name="Perrone G."/>
            <person name="Piumi F."/>
            <person name="Punt P.J."/>
            <person name="Ram A.F."/>
            <person name="Ramon A."/>
            <person name="Rauscher S."/>
            <person name="Record E."/>
            <person name="Riano-Pachon D.M."/>
            <person name="Robert V."/>
            <person name="Roehrig J."/>
            <person name="Ruller R."/>
            <person name="Salamov A."/>
            <person name="Salih N.S."/>
            <person name="Samson R.A."/>
            <person name="Sandor E."/>
            <person name="Sanguinetti M."/>
            <person name="Schuetze T."/>
            <person name="Sepcic K."/>
            <person name="Shelest E."/>
            <person name="Sherlock G."/>
            <person name="Sophianopoulou V."/>
            <person name="Squina F.M."/>
            <person name="Sun H."/>
            <person name="Susca A."/>
            <person name="Todd R.B."/>
            <person name="Tsang A."/>
            <person name="Unkles S.E."/>
            <person name="van de Wiele N."/>
            <person name="van Rossen-Uffink D."/>
            <person name="Oliveira J.V."/>
            <person name="Vesth T.C."/>
            <person name="Visser J."/>
            <person name="Yu J.-H."/>
            <person name="Zhou M."/>
            <person name="Andersen M.R."/>
            <person name="Archer D.B."/>
            <person name="Baker S.E."/>
            <person name="Benoit I."/>
            <person name="Brakhage A.A."/>
            <person name="Braus G.H."/>
            <person name="Fischer R."/>
            <person name="Frisvad J.C."/>
            <person name="Goldman G.H."/>
            <person name="Houbraken J."/>
            <person name="Oakley B."/>
            <person name="Pocsi I."/>
            <person name="Scazzocchio C."/>
            <person name="Seiboth B."/>
            <person name="vanKuyk P.A."/>
            <person name="Wortman J."/>
            <person name="Dyer P.S."/>
            <person name="Grigoriev I.V."/>
        </authorList>
    </citation>
    <scope>NUCLEOTIDE SEQUENCE [LARGE SCALE GENOMIC DNA]</scope>
    <source>
        <strain evidence="3">ITEM 5010</strain>
    </source>
</reference>
<dbReference type="Proteomes" id="UP000188318">
    <property type="component" value="Unassembled WGS sequence"/>
</dbReference>
<evidence type="ECO:0000313" key="3">
    <source>
        <dbReference type="Proteomes" id="UP000188318"/>
    </source>
</evidence>
<keyword evidence="3" id="KW-1185">Reference proteome</keyword>
<proteinExistence type="predicted"/>
<dbReference type="VEuPathDB" id="FungiDB:ASPCADRAFT_212025"/>
<organism evidence="2 3">
    <name type="scientific">Aspergillus carbonarius (strain ITEM 5010)</name>
    <dbReference type="NCBI Taxonomy" id="602072"/>
    <lineage>
        <taxon>Eukaryota</taxon>
        <taxon>Fungi</taxon>
        <taxon>Dikarya</taxon>
        <taxon>Ascomycota</taxon>
        <taxon>Pezizomycotina</taxon>
        <taxon>Eurotiomycetes</taxon>
        <taxon>Eurotiomycetidae</taxon>
        <taxon>Eurotiales</taxon>
        <taxon>Aspergillaceae</taxon>
        <taxon>Aspergillus</taxon>
        <taxon>Aspergillus subgen. Circumdati</taxon>
    </lineage>
</organism>
<evidence type="ECO:0000313" key="2">
    <source>
        <dbReference type="EMBL" id="OOF90388.1"/>
    </source>
</evidence>
<dbReference type="EMBL" id="KV907530">
    <property type="protein sequence ID" value="OOF90388.1"/>
    <property type="molecule type" value="Genomic_DNA"/>
</dbReference>